<keyword evidence="3" id="KW-1185">Reference proteome</keyword>
<dbReference type="Pfam" id="PF18844">
    <property type="entry name" value="baeRF_family2"/>
    <property type="match status" value="1"/>
</dbReference>
<comment type="caution">
    <text evidence="2">The sequence shown here is derived from an EMBL/GenBank/DDBJ whole genome shotgun (WGS) entry which is preliminary data.</text>
</comment>
<dbReference type="EMBL" id="BQYH01000009">
    <property type="protein sequence ID" value="GKU71957.1"/>
    <property type="molecule type" value="Genomic_DNA"/>
</dbReference>
<evidence type="ECO:0000313" key="4">
    <source>
        <dbReference type="Proteomes" id="UP001139505"/>
    </source>
</evidence>
<sequence length="359" mass="38348">MGNLSAMNTGRFRLLLDTPGPFASVYFAESDEQDGSAQPIRGTWPQLHEQLVEQGADESVIGEIEHAVMELTQPICRGGRAVVAGATGVVLNEYLLRASAKPVVRVSKLPYIVPILQHGLEHAHYLLVVVEPEGALITRHNATRHSETVRANSLAEREAAAQANDPRPCAVADRVSELVHDASYQAMFVVGDEGLRSGLLARLPAEVRERTTSLSIGVRRGGYDFEEIQRAVDLTLLRQRLNLVDSATERFNTEIGRRSGLAAEGLGAVCSALREGTVDTMIIGEIDDATVVADEGMTTVAPSADVLSEQGAAAAKTLRADEALPLLAISVGAALVRTDERIAPADGIGAVLRYAPTLH</sequence>
<dbReference type="AlphaFoldDB" id="A0AA37PLD8"/>
<protein>
    <submittedName>
        <fullName evidence="2">Uncharacterized protein</fullName>
    </submittedName>
</protein>
<proteinExistence type="predicted"/>
<reference evidence="2" key="3">
    <citation type="journal article" date="2022" name="Microbiol. Resour. Announc.">
        <title>Draft Genome Sequences of Eight Mycobacterium montefiorense Strains Isolated from Salamanders in Captivity.</title>
        <authorList>
            <person name="Komine T."/>
            <person name="Ihara H."/>
            <person name="Fukano H."/>
            <person name="Hoshino Y."/>
            <person name="Kurata O."/>
            <person name="Wada S."/>
        </authorList>
    </citation>
    <scope>NUCLEOTIDE SEQUENCE</scope>
    <source>
        <strain evidence="2">NJB18185</strain>
    </source>
</reference>
<accession>A0AA37PLD8</accession>
<organism evidence="2 4">
    <name type="scientific">Mycobacterium montefiorense</name>
    <dbReference type="NCBI Taxonomy" id="154654"/>
    <lineage>
        <taxon>Bacteria</taxon>
        <taxon>Bacillati</taxon>
        <taxon>Actinomycetota</taxon>
        <taxon>Actinomycetes</taxon>
        <taxon>Mycobacteriales</taxon>
        <taxon>Mycobacteriaceae</taxon>
        <taxon>Mycobacterium</taxon>
        <taxon>Mycobacterium simiae complex</taxon>
    </lineage>
</organism>
<reference evidence="3" key="2">
    <citation type="submission" date="2018-04" db="EMBL/GenBank/DDBJ databases">
        <title>Draft genome sequence of Mycobacterium montefiorense isolated from Japanese black salamander.</title>
        <authorList>
            <person name="Fukano H."/>
            <person name="Yoshida M."/>
            <person name="Shimizu A."/>
            <person name="Iwao H."/>
            <person name="Kurata O."/>
            <person name="Katayama Y."/>
            <person name="Omatsu T."/>
            <person name="Mizutani T."/>
            <person name="Wada S."/>
            <person name="Hoshino Y."/>
        </authorList>
    </citation>
    <scope>NUCLEOTIDE SEQUENCE [LARGE SCALE GENOMIC DNA]</scope>
    <source>
        <strain evidence="3">BS</strain>
    </source>
</reference>
<dbReference type="Proteomes" id="UP000245060">
    <property type="component" value="Unassembled WGS sequence"/>
</dbReference>
<dbReference type="Proteomes" id="UP001139505">
    <property type="component" value="Unassembled WGS sequence"/>
</dbReference>
<name>A0AA37PLD8_9MYCO</name>
<reference evidence="1" key="1">
    <citation type="journal article" date="2018" name="Genome Announc.">
        <title>Draft Genome Sequence of Mycobacterium montefiorense Isolated from Japanese Black Salamander (Hynobius nigrescens).</title>
        <authorList>
            <person name="Fukano H."/>
            <person name="Yoshida M."/>
            <person name="Shimizu A."/>
            <person name="Iwao H."/>
            <person name="Katayama Y."/>
            <person name="Omatsu T."/>
            <person name="Mizutani T."/>
            <person name="Kurata O."/>
            <person name="Wada S."/>
            <person name="Hoshino Y."/>
        </authorList>
    </citation>
    <scope>NUCLEOTIDE SEQUENCE</scope>
    <source>
        <strain evidence="1">BS</strain>
    </source>
</reference>
<evidence type="ECO:0000313" key="3">
    <source>
        <dbReference type="Proteomes" id="UP000245060"/>
    </source>
</evidence>
<dbReference type="EMBL" id="BFCH01000048">
    <property type="protein sequence ID" value="GBG40846.1"/>
    <property type="molecule type" value="Genomic_DNA"/>
</dbReference>
<evidence type="ECO:0000313" key="2">
    <source>
        <dbReference type="EMBL" id="GKU71957.1"/>
    </source>
</evidence>
<reference evidence="2" key="4">
    <citation type="submission" date="2022-04" db="EMBL/GenBank/DDBJ databases">
        <authorList>
            <person name="Komine T."/>
            <person name="Fukano H."/>
            <person name="Wada S."/>
        </authorList>
    </citation>
    <scope>NUCLEOTIDE SEQUENCE</scope>
    <source>
        <strain evidence="2">NJB18185</strain>
    </source>
</reference>
<evidence type="ECO:0000313" key="1">
    <source>
        <dbReference type="EMBL" id="GBG40846.1"/>
    </source>
</evidence>
<gene>
    <name evidence="1" type="ORF">MmonteBS_52180</name>
    <name evidence="2" type="ORF">NJB18185_17330</name>
</gene>
<dbReference type="InterPro" id="IPR040701">
    <property type="entry name" value="Bact_RF_family2"/>
</dbReference>